<comment type="caution">
    <text evidence="4">The sequence shown here is derived from an EMBL/GenBank/DDBJ whole genome shotgun (WGS) entry which is preliminary data.</text>
</comment>
<dbReference type="InterPro" id="IPR001647">
    <property type="entry name" value="HTH_TetR"/>
</dbReference>
<accession>A0A1S7TVP6</accession>
<dbReference type="RefSeq" id="WP_080854077.1">
    <property type="nucleotide sequence ID" value="NZ_LT009776.1"/>
</dbReference>
<reference evidence="4" key="1">
    <citation type="submission" date="2016-01" db="EMBL/GenBank/DDBJ databases">
        <authorList>
            <person name="Regsiter A."/>
            <person name="william w."/>
        </authorList>
    </citation>
    <scope>NUCLEOTIDE SEQUENCE</scope>
    <source>
        <strain evidence="4">NCPPB 1641</strain>
    </source>
</reference>
<gene>
    <name evidence="4" type="ORF">AGR7A_Lc120205</name>
</gene>
<feature type="domain" description="HTH tetR-type" evidence="3">
    <location>
        <begin position="13"/>
        <end position="73"/>
    </location>
</feature>
<dbReference type="PANTHER" id="PTHR30055">
    <property type="entry name" value="HTH-TYPE TRANSCRIPTIONAL REGULATOR RUTR"/>
    <property type="match status" value="1"/>
</dbReference>
<dbReference type="Proteomes" id="UP000192140">
    <property type="component" value="Unassembled WGS sequence"/>
</dbReference>
<dbReference type="InterPro" id="IPR050109">
    <property type="entry name" value="HTH-type_TetR-like_transc_reg"/>
</dbReference>
<evidence type="ECO:0000313" key="5">
    <source>
        <dbReference type="Proteomes" id="UP000192140"/>
    </source>
</evidence>
<dbReference type="GO" id="GO:0003700">
    <property type="term" value="F:DNA-binding transcription factor activity"/>
    <property type="evidence" value="ECO:0007669"/>
    <property type="project" value="TreeGrafter"/>
</dbReference>
<dbReference type="SUPFAM" id="SSF46689">
    <property type="entry name" value="Homeodomain-like"/>
    <property type="match status" value="1"/>
</dbReference>
<dbReference type="AlphaFoldDB" id="A0A1S7TVP6"/>
<keyword evidence="1 2" id="KW-0238">DNA-binding</keyword>
<dbReference type="PROSITE" id="PS50977">
    <property type="entry name" value="HTH_TETR_2"/>
    <property type="match status" value="1"/>
</dbReference>
<protein>
    <submittedName>
        <fullName evidence="4">Transcriptional regulator, TetR family</fullName>
    </submittedName>
</protein>
<name>A0A1S7TVP6_9HYPH</name>
<evidence type="ECO:0000313" key="4">
    <source>
        <dbReference type="EMBL" id="CVI58663.1"/>
    </source>
</evidence>
<evidence type="ECO:0000256" key="2">
    <source>
        <dbReference type="PROSITE-ProRule" id="PRU00335"/>
    </source>
</evidence>
<dbReference type="EMBL" id="FCNP01000033">
    <property type="protein sequence ID" value="CVI58663.1"/>
    <property type="molecule type" value="Genomic_DNA"/>
</dbReference>
<dbReference type="Gene3D" id="1.10.357.10">
    <property type="entry name" value="Tetracycline Repressor, domain 2"/>
    <property type="match status" value="1"/>
</dbReference>
<keyword evidence="5" id="KW-1185">Reference proteome</keyword>
<evidence type="ECO:0000256" key="1">
    <source>
        <dbReference type="ARBA" id="ARBA00023125"/>
    </source>
</evidence>
<proteinExistence type="predicted"/>
<dbReference type="PANTHER" id="PTHR30055:SF226">
    <property type="entry name" value="HTH-TYPE TRANSCRIPTIONAL REGULATOR PKSA"/>
    <property type="match status" value="1"/>
</dbReference>
<dbReference type="InterPro" id="IPR009057">
    <property type="entry name" value="Homeodomain-like_sf"/>
</dbReference>
<dbReference type="GO" id="GO:0000976">
    <property type="term" value="F:transcription cis-regulatory region binding"/>
    <property type="evidence" value="ECO:0007669"/>
    <property type="project" value="TreeGrafter"/>
</dbReference>
<organism evidence="4 5">
    <name type="scientific">Agrobacterium deltaense NCPPB 1641</name>
    <dbReference type="NCBI Taxonomy" id="1183425"/>
    <lineage>
        <taxon>Bacteria</taxon>
        <taxon>Pseudomonadati</taxon>
        <taxon>Pseudomonadota</taxon>
        <taxon>Alphaproteobacteria</taxon>
        <taxon>Hyphomicrobiales</taxon>
        <taxon>Rhizobiaceae</taxon>
        <taxon>Rhizobium/Agrobacterium group</taxon>
        <taxon>Agrobacterium</taxon>
    </lineage>
</organism>
<feature type="DNA-binding region" description="H-T-H motif" evidence="2">
    <location>
        <begin position="36"/>
        <end position="55"/>
    </location>
</feature>
<dbReference type="Pfam" id="PF00440">
    <property type="entry name" value="TetR_N"/>
    <property type="match status" value="1"/>
</dbReference>
<evidence type="ECO:0000259" key="3">
    <source>
        <dbReference type="PROSITE" id="PS50977"/>
    </source>
</evidence>
<sequence length="205" mass="22828">MQKKRRTQAERSAETKEKILQATIDLLFEQGNARLTTALVDERAGVSSGARVHHYPAKIDLVVAATGHTYELAAQLGRQRALSARNSPEPLREYVKDCLSIYFDWPFVAALEVVITARTDEVLMERLRPVLENFHGAMKATWIETFVATGYTPSEAEEELALTLNLIRGMAVNKIWKSGDAAYAPLLDAWCADRAARRKTAAALK</sequence>